<dbReference type="AlphaFoldDB" id="A0A2X4UPY5"/>
<dbReference type="KEGG" id="lri:NCTC12151_00889"/>
<evidence type="ECO:0000256" key="1">
    <source>
        <dbReference type="ARBA" id="ARBA00004651"/>
    </source>
</evidence>
<feature type="transmembrane region" description="Helical" evidence="8">
    <location>
        <begin position="172"/>
        <end position="192"/>
    </location>
</feature>
<name>A0A2X4UPY5_9GAMM</name>
<dbReference type="InterPro" id="IPR038770">
    <property type="entry name" value="Na+/solute_symporter_sf"/>
</dbReference>
<keyword evidence="5 8" id="KW-0812">Transmembrane</keyword>
<keyword evidence="6 8" id="KW-1133">Transmembrane helix</keyword>
<keyword evidence="4" id="KW-1003">Cell membrane</keyword>
<feature type="transmembrane region" description="Helical" evidence="8">
    <location>
        <begin position="71"/>
        <end position="94"/>
    </location>
</feature>
<dbReference type="EMBL" id="LS483470">
    <property type="protein sequence ID" value="SQI36672.1"/>
    <property type="molecule type" value="Genomic_DNA"/>
</dbReference>
<comment type="similarity">
    <text evidence="2">Belongs to the auxin efflux carrier (TC 2.A.69) family.</text>
</comment>
<sequence length="319" mass="33843">MMSWETWLFAFNVTVPNLLMLLMGIGLRRIRLINDEFCDSASRLVFNLALPCMLFFSIATNQSGLADHLLLMTYAGVGTFVSWLLLELVAPFLVKDKKERGVFVQGGFRGNAAILGVAYCAMAFGAEGVAIASFYIIMTVILYNVLSVVTLTRSLSDCEGSQLAIFSMVKNIVRNPLIIGILAGLPFSLLAIPLPDVLIRTGGYVSSIALPMALLCTGASLDFRSMLKTSNVAILAGIARVLVIPTLLLLGALLCGFQGVTLGVIFLLSATPTAAASYVMTRAMGGNATLAANIIGLTTLGSFFTTALGLLLLRGSGLI</sequence>
<feature type="transmembrane region" description="Helical" evidence="8">
    <location>
        <begin position="132"/>
        <end position="151"/>
    </location>
</feature>
<evidence type="ECO:0000313" key="10">
    <source>
        <dbReference type="Proteomes" id="UP000249005"/>
    </source>
</evidence>
<protein>
    <submittedName>
        <fullName evidence="9">Auxin efflux carrier</fullName>
    </submittedName>
</protein>
<dbReference type="Proteomes" id="UP000249005">
    <property type="component" value="Chromosome 1"/>
</dbReference>
<feature type="transmembrane region" description="Helical" evidence="8">
    <location>
        <begin position="6"/>
        <end position="28"/>
    </location>
</feature>
<dbReference type="GO" id="GO:0005886">
    <property type="term" value="C:plasma membrane"/>
    <property type="evidence" value="ECO:0007669"/>
    <property type="project" value="UniProtKB-SubCell"/>
</dbReference>
<feature type="transmembrane region" description="Helical" evidence="8">
    <location>
        <begin position="233"/>
        <end position="254"/>
    </location>
</feature>
<reference evidence="9 10" key="1">
    <citation type="submission" date="2018-06" db="EMBL/GenBank/DDBJ databases">
        <authorList>
            <consortium name="Pathogen Informatics"/>
            <person name="Doyle S."/>
        </authorList>
    </citation>
    <scope>NUCLEOTIDE SEQUENCE [LARGE SCALE GENOMIC DNA]</scope>
    <source>
        <strain evidence="9 10">NCTC12151</strain>
    </source>
</reference>
<organism evidence="9 10">
    <name type="scientific">Leminorella richardii</name>
    <dbReference type="NCBI Taxonomy" id="158841"/>
    <lineage>
        <taxon>Bacteria</taxon>
        <taxon>Pseudomonadati</taxon>
        <taxon>Pseudomonadota</taxon>
        <taxon>Gammaproteobacteria</taxon>
        <taxon>Enterobacterales</taxon>
        <taxon>Budviciaceae</taxon>
        <taxon>Leminorella</taxon>
    </lineage>
</organism>
<proteinExistence type="inferred from homology"/>
<dbReference type="PANTHER" id="PTHR36838:SF4">
    <property type="entry name" value="AUXIN EFFLUX CARRIER FAMILY PROTEIN"/>
    <property type="match status" value="1"/>
</dbReference>
<dbReference type="Gene3D" id="1.20.1530.20">
    <property type="match status" value="1"/>
</dbReference>
<feature type="transmembrane region" description="Helical" evidence="8">
    <location>
        <begin position="106"/>
        <end position="126"/>
    </location>
</feature>
<evidence type="ECO:0000256" key="8">
    <source>
        <dbReference type="SAM" id="Phobius"/>
    </source>
</evidence>
<evidence type="ECO:0000256" key="3">
    <source>
        <dbReference type="ARBA" id="ARBA00022448"/>
    </source>
</evidence>
<dbReference type="Pfam" id="PF03547">
    <property type="entry name" value="Mem_trans"/>
    <property type="match status" value="1"/>
</dbReference>
<evidence type="ECO:0000256" key="7">
    <source>
        <dbReference type="ARBA" id="ARBA00023136"/>
    </source>
</evidence>
<feature type="transmembrane region" description="Helical" evidence="8">
    <location>
        <begin position="40"/>
        <end position="59"/>
    </location>
</feature>
<evidence type="ECO:0000256" key="5">
    <source>
        <dbReference type="ARBA" id="ARBA00022692"/>
    </source>
</evidence>
<accession>A0A2X4UPY5</accession>
<gene>
    <name evidence="9" type="ORF">NCTC12151_00889</name>
</gene>
<dbReference type="GO" id="GO:0055085">
    <property type="term" value="P:transmembrane transport"/>
    <property type="evidence" value="ECO:0007669"/>
    <property type="project" value="InterPro"/>
</dbReference>
<dbReference type="InterPro" id="IPR004776">
    <property type="entry name" value="Mem_transp_PIN-like"/>
</dbReference>
<keyword evidence="10" id="KW-1185">Reference proteome</keyword>
<evidence type="ECO:0000256" key="4">
    <source>
        <dbReference type="ARBA" id="ARBA00022475"/>
    </source>
</evidence>
<keyword evidence="7 8" id="KW-0472">Membrane</keyword>
<evidence type="ECO:0000256" key="6">
    <source>
        <dbReference type="ARBA" id="ARBA00022989"/>
    </source>
</evidence>
<feature type="transmembrane region" description="Helical" evidence="8">
    <location>
        <begin position="291"/>
        <end position="313"/>
    </location>
</feature>
<evidence type="ECO:0000313" key="9">
    <source>
        <dbReference type="EMBL" id="SQI36672.1"/>
    </source>
</evidence>
<feature type="transmembrane region" description="Helical" evidence="8">
    <location>
        <begin position="260"/>
        <end position="279"/>
    </location>
</feature>
<comment type="subcellular location">
    <subcellularLocation>
        <location evidence="1">Cell membrane</location>
        <topology evidence="1">Multi-pass membrane protein</topology>
    </subcellularLocation>
</comment>
<dbReference type="PANTHER" id="PTHR36838">
    <property type="entry name" value="AUXIN EFFLUX CARRIER FAMILY PROTEIN"/>
    <property type="match status" value="1"/>
</dbReference>
<keyword evidence="3" id="KW-0813">Transport</keyword>
<evidence type="ECO:0000256" key="2">
    <source>
        <dbReference type="ARBA" id="ARBA00010145"/>
    </source>
</evidence>